<dbReference type="GO" id="GO:0003729">
    <property type="term" value="F:mRNA binding"/>
    <property type="evidence" value="ECO:0007669"/>
    <property type="project" value="TreeGrafter"/>
</dbReference>
<organism evidence="7 8">
    <name type="scientific">Sipha flava</name>
    <name type="common">yellow sugarcane aphid</name>
    <dbReference type="NCBI Taxonomy" id="143950"/>
    <lineage>
        <taxon>Eukaryota</taxon>
        <taxon>Metazoa</taxon>
        <taxon>Ecdysozoa</taxon>
        <taxon>Arthropoda</taxon>
        <taxon>Hexapoda</taxon>
        <taxon>Insecta</taxon>
        <taxon>Pterygota</taxon>
        <taxon>Neoptera</taxon>
        <taxon>Paraneoptera</taxon>
        <taxon>Hemiptera</taxon>
        <taxon>Sternorrhyncha</taxon>
        <taxon>Aphidomorpha</taxon>
        <taxon>Aphidoidea</taxon>
        <taxon>Aphididae</taxon>
        <taxon>Sipha</taxon>
    </lineage>
</organism>
<reference evidence="8" key="1">
    <citation type="submission" date="2025-08" db="UniProtKB">
        <authorList>
            <consortium name="RefSeq"/>
        </authorList>
    </citation>
    <scope>IDENTIFICATION</scope>
    <source>
        <tissue evidence="8">Whole body</tissue>
    </source>
</reference>
<dbReference type="AlphaFoldDB" id="A0A8B8FVH7"/>
<evidence type="ECO:0000256" key="1">
    <source>
        <dbReference type="ARBA" id="ARBA00006227"/>
    </source>
</evidence>
<proteinExistence type="inferred from homology"/>
<dbReference type="InterPro" id="IPR023563">
    <property type="entry name" value="Ribosomal_uL13_CS"/>
</dbReference>
<comment type="similarity">
    <text evidence="1 6">Belongs to the universal ribosomal protein uL13 family.</text>
</comment>
<keyword evidence="2 6" id="KW-0689">Ribosomal protein</keyword>
<dbReference type="GO" id="GO:0003735">
    <property type="term" value="F:structural constituent of ribosome"/>
    <property type="evidence" value="ECO:0007669"/>
    <property type="project" value="InterPro"/>
</dbReference>
<evidence type="ECO:0000313" key="7">
    <source>
        <dbReference type="Proteomes" id="UP000694846"/>
    </source>
</evidence>
<dbReference type="InterPro" id="IPR036899">
    <property type="entry name" value="Ribosomal_uL13_sf"/>
</dbReference>
<dbReference type="OrthoDB" id="1882297at2759"/>
<name>A0A8B8FVH7_9HEMI</name>
<evidence type="ECO:0000256" key="5">
    <source>
        <dbReference type="ARBA" id="ARBA00035367"/>
    </source>
</evidence>
<dbReference type="GeneID" id="112686442"/>
<dbReference type="InterPro" id="IPR005755">
    <property type="entry name" value="Ribosomal_uL13_euk/arc"/>
</dbReference>
<dbReference type="SUPFAM" id="SSF52161">
    <property type="entry name" value="Ribosomal protein L13"/>
    <property type="match status" value="1"/>
</dbReference>
<evidence type="ECO:0000256" key="6">
    <source>
        <dbReference type="RuleBase" id="RU003877"/>
    </source>
</evidence>
<evidence type="ECO:0000256" key="3">
    <source>
        <dbReference type="ARBA" id="ARBA00023274"/>
    </source>
</evidence>
<dbReference type="CDD" id="cd00392">
    <property type="entry name" value="Ribosomal_L13"/>
    <property type="match status" value="1"/>
</dbReference>
<evidence type="ECO:0000256" key="4">
    <source>
        <dbReference type="ARBA" id="ARBA00035201"/>
    </source>
</evidence>
<dbReference type="HAMAP" id="MF_01366">
    <property type="entry name" value="Ribosomal_uL13"/>
    <property type="match status" value="1"/>
</dbReference>
<dbReference type="PANTHER" id="PTHR11545">
    <property type="entry name" value="RIBOSOMAL PROTEIN L13"/>
    <property type="match status" value="1"/>
</dbReference>
<dbReference type="Proteomes" id="UP000694846">
    <property type="component" value="Unplaced"/>
</dbReference>
<dbReference type="Pfam" id="PF00572">
    <property type="entry name" value="Ribosomal_L13"/>
    <property type="match status" value="1"/>
</dbReference>
<dbReference type="NCBIfam" id="TIGR01077">
    <property type="entry name" value="L13_A_E"/>
    <property type="match status" value="1"/>
</dbReference>
<protein>
    <recommendedName>
        <fullName evidence="4">Large ribosomal subunit protein uL13</fullName>
    </recommendedName>
    <alternativeName>
        <fullName evidence="5">60S ribosomal protein L13a</fullName>
    </alternativeName>
</protein>
<dbReference type="CTD" id="23521"/>
<evidence type="ECO:0000313" key="8">
    <source>
        <dbReference type="RefSeq" id="XP_025414498.1"/>
    </source>
</evidence>
<dbReference type="FunFam" id="3.90.1180.10:FF:000002">
    <property type="entry name" value="60S ribosomal protein L16"/>
    <property type="match status" value="1"/>
</dbReference>
<accession>A0A8B8FVH7</accession>
<dbReference type="GO" id="GO:0006412">
    <property type="term" value="P:translation"/>
    <property type="evidence" value="ECO:0007669"/>
    <property type="project" value="InterPro"/>
</dbReference>
<evidence type="ECO:0000256" key="2">
    <source>
        <dbReference type="ARBA" id="ARBA00022980"/>
    </source>
</evidence>
<dbReference type="PANTHER" id="PTHR11545:SF3">
    <property type="entry name" value="LARGE RIBOSOMAL SUBUNIT PROTEIN UL13"/>
    <property type="match status" value="1"/>
</dbReference>
<gene>
    <name evidence="8" type="primary">LOC112686442</name>
</gene>
<keyword evidence="7" id="KW-1185">Reference proteome</keyword>
<dbReference type="GO" id="GO:0017148">
    <property type="term" value="P:negative regulation of translation"/>
    <property type="evidence" value="ECO:0007669"/>
    <property type="project" value="TreeGrafter"/>
</dbReference>
<dbReference type="Gene3D" id="3.90.1180.10">
    <property type="entry name" value="Ribosomal protein L13"/>
    <property type="match status" value="1"/>
</dbReference>
<dbReference type="GO" id="GO:0022625">
    <property type="term" value="C:cytosolic large ribosomal subunit"/>
    <property type="evidence" value="ECO:0007669"/>
    <property type="project" value="TreeGrafter"/>
</dbReference>
<dbReference type="PROSITE" id="PS00783">
    <property type="entry name" value="RIBOSOMAL_L13"/>
    <property type="match status" value="1"/>
</dbReference>
<keyword evidence="3 6" id="KW-0687">Ribonucleoprotein</keyword>
<sequence>MYQLSIVLYQFTGYGPRVSYHKRCKPRGIVKRAIVDIFLHDTFLHDSTVSHHQTKDFAGIHQHSTLLLFRRVLTAKMAPKHGLFNKRIYIDAKDHLLGKLASYVSKAILEGNKVVVFNCDKINIAGSFYRNKIKYLSFLRKRCNVNPARGPFHHRAPRCIFRRTVRGMIPHKTTRGQQALRRMKAYEDIPARYTSQKTMVVPLAMRMLSLQRGRKYCDVGRLSHEVGWKYQHVVKDYEARRLEREAKRAQRLKIRHKLTREANKKVKKVIEPYNQVLRESGYYVPALV</sequence>
<dbReference type="RefSeq" id="XP_025414498.1">
    <property type="nucleotide sequence ID" value="XM_025558713.1"/>
</dbReference>
<dbReference type="InterPro" id="IPR005822">
    <property type="entry name" value="Ribosomal_uL13"/>
</dbReference>